<feature type="domain" description="Alcohol dehydrogenase iron-type/glycerol dehydrogenase GldA" evidence="2">
    <location>
        <begin position="12"/>
        <end position="180"/>
    </location>
</feature>
<keyword evidence="1" id="KW-0560">Oxidoreductase</keyword>
<evidence type="ECO:0000259" key="3">
    <source>
        <dbReference type="Pfam" id="PF25137"/>
    </source>
</evidence>
<dbReference type="InterPro" id="IPR001670">
    <property type="entry name" value="ADH_Fe/GldA"/>
</dbReference>
<gene>
    <name evidence="4" type="ordered locus">Teth39_1979</name>
</gene>
<dbReference type="Gene3D" id="3.40.50.1970">
    <property type="match status" value="1"/>
</dbReference>
<evidence type="ECO:0000313" key="5">
    <source>
        <dbReference type="Proteomes" id="UP000002156"/>
    </source>
</evidence>
<dbReference type="PROSITE" id="PS00060">
    <property type="entry name" value="ADH_IRON_2"/>
    <property type="match status" value="1"/>
</dbReference>
<dbReference type="GO" id="GO:1990002">
    <property type="term" value="F:methylglyoxal reductase (NADPH) (acetol producing) activity"/>
    <property type="evidence" value="ECO:0007669"/>
    <property type="project" value="TreeGrafter"/>
</dbReference>
<dbReference type="GO" id="GO:0046872">
    <property type="term" value="F:metal ion binding"/>
    <property type="evidence" value="ECO:0007669"/>
    <property type="project" value="InterPro"/>
</dbReference>
<dbReference type="GO" id="GO:0005829">
    <property type="term" value="C:cytosol"/>
    <property type="evidence" value="ECO:0007669"/>
    <property type="project" value="TreeGrafter"/>
</dbReference>
<feature type="domain" description="Fe-containing alcohol dehydrogenase-like C-terminal" evidence="3">
    <location>
        <begin position="192"/>
        <end position="390"/>
    </location>
</feature>
<dbReference type="CDD" id="cd08187">
    <property type="entry name" value="BDH"/>
    <property type="match status" value="1"/>
</dbReference>
<dbReference type="KEGG" id="tpd:Teth39_1979"/>
<keyword evidence="5" id="KW-1185">Reference proteome</keyword>
<name>B0KD86_THEP3</name>
<dbReference type="EMBL" id="CP000924">
    <property type="protein sequence ID" value="ABY95605.1"/>
    <property type="molecule type" value="Genomic_DNA"/>
</dbReference>
<accession>B0KD86</accession>
<dbReference type="Proteomes" id="UP000002156">
    <property type="component" value="Chromosome"/>
</dbReference>
<dbReference type="GO" id="GO:1990362">
    <property type="term" value="F:butanol dehydrogenase (NAD+) activity"/>
    <property type="evidence" value="ECO:0007669"/>
    <property type="project" value="InterPro"/>
</dbReference>
<dbReference type="AlphaFoldDB" id="B0KD86"/>
<evidence type="ECO:0000259" key="2">
    <source>
        <dbReference type="Pfam" id="PF00465"/>
    </source>
</evidence>
<dbReference type="RefSeq" id="WP_012269699.1">
    <property type="nucleotide sequence ID" value="NC_010321.1"/>
</dbReference>
<dbReference type="HOGENOM" id="CLU_007207_0_4_9"/>
<dbReference type="InterPro" id="IPR044731">
    <property type="entry name" value="BDH-like"/>
</dbReference>
<dbReference type="Gene3D" id="1.20.1090.10">
    <property type="entry name" value="Dehydroquinate synthase-like - alpha domain"/>
    <property type="match status" value="1"/>
</dbReference>
<dbReference type="InterPro" id="IPR056798">
    <property type="entry name" value="ADH_Fe_C"/>
</dbReference>
<proteinExistence type="predicted"/>
<reference evidence="5" key="1">
    <citation type="submission" date="2008-01" db="EMBL/GenBank/DDBJ databases">
        <title>Complete sequence of Thermoanaerobacter pseudethanolicus 39E.</title>
        <authorList>
            <person name="Copeland A."/>
            <person name="Lucas S."/>
            <person name="Lapidus A."/>
            <person name="Barry K."/>
            <person name="Glavina del Rio T."/>
            <person name="Dalin E."/>
            <person name="Tice H."/>
            <person name="Pitluck S."/>
            <person name="Bruce D."/>
            <person name="Goodwin L."/>
            <person name="Saunders E."/>
            <person name="Brettin T."/>
            <person name="Detter J.C."/>
            <person name="Han C."/>
            <person name="Schmutz J."/>
            <person name="Larimer F."/>
            <person name="Land M."/>
            <person name="Hauser L."/>
            <person name="Kyrpides N."/>
            <person name="Lykidis A."/>
            <person name="Hemme C."/>
            <person name="Fields M.W."/>
            <person name="He Z."/>
            <person name="Zhou J."/>
            <person name="Richardson P."/>
        </authorList>
    </citation>
    <scope>NUCLEOTIDE SEQUENCE [LARGE SCALE GENOMIC DNA]</scope>
    <source>
        <strain evidence="5">ATCC 33223 / DSM 2355 / 39E</strain>
    </source>
</reference>
<dbReference type="STRING" id="340099.Teth39_1979"/>
<organism evidence="4 5">
    <name type="scientific">Thermoanaerobacter pseudethanolicus (strain ATCC 33223 / 39E)</name>
    <name type="common">Clostridium thermohydrosulfuricum</name>
    <dbReference type="NCBI Taxonomy" id="340099"/>
    <lineage>
        <taxon>Bacteria</taxon>
        <taxon>Bacillati</taxon>
        <taxon>Bacillota</taxon>
        <taxon>Clostridia</taxon>
        <taxon>Thermoanaerobacterales</taxon>
        <taxon>Thermoanaerobacteraceae</taxon>
        <taxon>Thermoanaerobacter</taxon>
    </lineage>
</organism>
<evidence type="ECO:0000313" key="4">
    <source>
        <dbReference type="EMBL" id="ABY95605.1"/>
    </source>
</evidence>
<evidence type="ECO:0000256" key="1">
    <source>
        <dbReference type="ARBA" id="ARBA00023002"/>
    </source>
</evidence>
<dbReference type="Pfam" id="PF00465">
    <property type="entry name" value="Fe-ADH"/>
    <property type="match status" value="1"/>
</dbReference>
<dbReference type="SUPFAM" id="SSF56796">
    <property type="entry name" value="Dehydroquinate synthase-like"/>
    <property type="match status" value="1"/>
</dbReference>
<sequence length="392" mass="43726">MILWKTLFFSSPTKIIFGKGTEHQVGSEVKNYSSKVLFCYGGGSIKKSGLYDKVVNSLKEAEIEFIELSGVKPNPRLSLVQEGIKLCRENNIDFILAVGGGSVIDTAKAIAMGVPYDGNVWDFFVGRAKLERALPVGVILTIPATGSEASDATVITNENGWFKIGFHHDLIRPKFAIMNPELTYTLPNYQTACGVADIMAHVMERYFTNVKGVDLTDRFCEATLKTVINNVRIVLKDPTNYNARAEIMWAGTIAHNDLLSTGRIGDWASHKIEHELSAIYDIAHGAGLAIIFPAWMKYVYKHDINRFVQFAVRVWDVNLAYENLEDIALEGIRRMTEFFKAIGLPVTLKEAGISDDRFEEMANKCTDNGNKKIGNFIKLGKEDVINIYKLAK</sequence>
<dbReference type="eggNOG" id="COG1979">
    <property type="taxonomic scope" value="Bacteria"/>
</dbReference>
<dbReference type="PANTHER" id="PTHR43633:SF1">
    <property type="entry name" value="ALCOHOL DEHYDROGENASE YQHD"/>
    <property type="match status" value="1"/>
</dbReference>
<dbReference type="FunFam" id="3.40.50.1970:FF:000003">
    <property type="entry name" value="Alcohol dehydrogenase, iron-containing"/>
    <property type="match status" value="1"/>
</dbReference>
<dbReference type="GO" id="GO:0008106">
    <property type="term" value="F:alcohol dehydrogenase (NADP+) activity"/>
    <property type="evidence" value="ECO:0007669"/>
    <property type="project" value="TreeGrafter"/>
</dbReference>
<dbReference type="Pfam" id="PF25137">
    <property type="entry name" value="ADH_Fe_C"/>
    <property type="match status" value="1"/>
</dbReference>
<protein>
    <submittedName>
        <fullName evidence="4">Iron-containing alcohol dehydrogenase</fullName>
    </submittedName>
</protein>
<dbReference type="InterPro" id="IPR018211">
    <property type="entry name" value="ADH_Fe_CS"/>
</dbReference>
<dbReference type="PANTHER" id="PTHR43633">
    <property type="entry name" value="ALCOHOL DEHYDROGENASE YQHD"/>
    <property type="match status" value="1"/>
</dbReference>